<protein>
    <recommendedName>
        <fullName evidence="2">DUF4709 domain-containing protein</fullName>
    </recommendedName>
</protein>
<evidence type="ECO:0000256" key="1">
    <source>
        <dbReference type="SAM" id="Coils"/>
    </source>
</evidence>
<dbReference type="OrthoDB" id="10027521at2759"/>
<name>A0A8T2JIX5_9PIPI</name>
<keyword evidence="1" id="KW-0175">Coiled coil</keyword>
<sequence>MEMIGGSNGLQEESDDFDFEEMYLRSSISDELHISFFGIDNASQTDVSEIMDLKELTNTMQSLAKSVKDLKKDKVMQKNILQAEYKQKIEEHGQKLYEKMTFTVQDLEETFKKKIAVLRRSYQQQLIDSLAVLKANYKGFEGEDGHIGDVSSAKFKDLKKKLLERDSIIQSLEAHILELEQRDNTKQIIFEAENDPEKERLEEENKEMKERIDELYDNVQNLEDVLKQKEKRIRSLDQDVGSMKQKMEKDQQTIEKLLSAQEKLKIQLENEKLAAENLLRQQKEEMESLLQSKLKEKDKELNRQKEEMEALMKKRLMEKEKEKERIQQDYENKILLEAQRQTQQQLQQVEILQRKQKSARKRSPLINSQGIKGEQEVLLAQIQKHELSKEDQEKDLERLRRELERVNKMWEKKFDILKQSFHAIKDEMFLRQSLQRQSLSLQKVSVSYMTGESIGDYPPCLAPKNSYSFSAYPLVCNSYTNYIDLCIVSDKI</sequence>
<keyword evidence="4" id="KW-1185">Reference proteome</keyword>
<reference evidence="3" key="1">
    <citation type="thesis" date="2020" institute="ProQuest LLC" country="789 East Eisenhower Parkway, Ann Arbor, MI, USA">
        <title>Comparative Genomics and Chromosome Evolution.</title>
        <authorList>
            <person name="Mudd A.B."/>
        </authorList>
    </citation>
    <scope>NUCLEOTIDE SEQUENCE</scope>
    <source>
        <strain evidence="3">Female2</strain>
        <tissue evidence="3">Blood</tissue>
    </source>
</reference>
<evidence type="ECO:0000313" key="3">
    <source>
        <dbReference type="EMBL" id="KAG8443260.1"/>
    </source>
</evidence>
<evidence type="ECO:0000313" key="4">
    <source>
        <dbReference type="Proteomes" id="UP000812440"/>
    </source>
</evidence>
<dbReference type="Pfam" id="PF15821">
    <property type="entry name" value="DUF4709"/>
    <property type="match status" value="1"/>
</dbReference>
<gene>
    <name evidence="3" type="ORF">GDO86_011894</name>
</gene>
<evidence type="ECO:0000259" key="2">
    <source>
        <dbReference type="Pfam" id="PF15821"/>
    </source>
</evidence>
<dbReference type="AlphaFoldDB" id="A0A8T2JIX5"/>
<proteinExistence type="predicted"/>
<dbReference type="PANTHER" id="PTHR22382:SF7">
    <property type="entry name" value="RIKEN CDNA 4921504E06 GENE"/>
    <property type="match status" value="1"/>
</dbReference>
<dbReference type="PANTHER" id="PTHR22382">
    <property type="entry name" value="RIKEN CDNA 4921504E06 GENE"/>
    <property type="match status" value="1"/>
</dbReference>
<feature type="coiled-coil region" evidence="1">
    <location>
        <begin position="198"/>
        <end position="355"/>
    </location>
</feature>
<dbReference type="EMBL" id="JAACNH010000005">
    <property type="protein sequence ID" value="KAG8443260.1"/>
    <property type="molecule type" value="Genomic_DNA"/>
</dbReference>
<dbReference type="Proteomes" id="UP000812440">
    <property type="component" value="Chromosome 6"/>
</dbReference>
<dbReference type="InterPro" id="IPR040119">
    <property type="entry name" value="C10orf67-like"/>
</dbReference>
<accession>A0A8T2JIX5</accession>
<feature type="coiled-coil region" evidence="1">
    <location>
        <begin position="382"/>
        <end position="420"/>
    </location>
</feature>
<comment type="caution">
    <text evidence="3">The sequence shown here is derived from an EMBL/GenBank/DDBJ whole genome shotgun (WGS) entry which is preliminary data.</text>
</comment>
<feature type="domain" description="DUF4709" evidence="2">
    <location>
        <begin position="25"/>
        <end position="134"/>
    </location>
</feature>
<dbReference type="InterPro" id="IPR031651">
    <property type="entry name" value="DUF4709"/>
</dbReference>
<organism evidence="3 4">
    <name type="scientific">Hymenochirus boettgeri</name>
    <name type="common">Congo dwarf clawed frog</name>
    <dbReference type="NCBI Taxonomy" id="247094"/>
    <lineage>
        <taxon>Eukaryota</taxon>
        <taxon>Metazoa</taxon>
        <taxon>Chordata</taxon>
        <taxon>Craniata</taxon>
        <taxon>Vertebrata</taxon>
        <taxon>Euteleostomi</taxon>
        <taxon>Amphibia</taxon>
        <taxon>Batrachia</taxon>
        <taxon>Anura</taxon>
        <taxon>Pipoidea</taxon>
        <taxon>Pipidae</taxon>
        <taxon>Pipinae</taxon>
        <taxon>Hymenochirus</taxon>
    </lineage>
</organism>